<evidence type="ECO:0000256" key="1">
    <source>
        <dbReference type="ARBA" id="ARBA00009437"/>
    </source>
</evidence>
<evidence type="ECO:0000259" key="2">
    <source>
        <dbReference type="Pfam" id="PF03466"/>
    </source>
</evidence>
<dbReference type="AlphaFoldDB" id="A0A369WE20"/>
<dbReference type="Proteomes" id="UP000253769">
    <property type="component" value="Unassembled WGS sequence"/>
</dbReference>
<accession>A0A369WE20</accession>
<keyword evidence="4" id="KW-1185">Reference proteome</keyword>
<comment type="caution">
    <text evidence="3">The sequence shown here is derived from an EMBL/GenBank/DDBJ whole genome shotgun (WGS) entry which is preliminary data.</text>
</comment>
<dbReference type="InterPro" id="IPR058163">
    <property type="entry name" value="LysR-type_TF_proteobact-type"/>
</dbReference>
<feature type="domain" description="LysR substrate-binding" evidence="2">
    <location>
        <begin position="1"/>
        <end position="75"/>
    </location>
</feature>
<protein>
    <recommendedName>
        <fullName evidence="2">LysR substrate-binding domain-containing protein</fullName>
    </recommendedName>
</protein>
<dbReference type="GO" id="GO:0043565">
    <property type="term" value="F:sequence-specific DNA binding"/>
    <property type="evidence" value="ECO:0007669"/>
    <property type="project" value="TreeGrafter"/>
</dbReference>
<proteinExistence type="inferred from homology"/>
<dbReference type="PANTHER" id="PTHR30537:SF74">
    <property type="entry name" value="HTH-TYPE TRANSCRIPTIONAL REGULATOR TRPI"/>
    <property type="match status" value="1"/>
</dbReference>
<comment type="similarity">
    <text evidence="1">Belongs to the LysR transcriptional regulatory family.</text>
</comment>
<evidence type="ECO:0000313" key="3">
    <source>
        <dbReference type="EMBL" id="RDE19897.1"/>
    </source>
</evidence>
<dbReference type="Pfam" id="PF03466">
    <property type="entry name" value="LysR_substrate"/>
    <property type="match status" value="1"/>
</dbReference>
<dbReference type="GO" id="GO:0003700">
    <property type="term" value="F:DNA-binding transcription factor activity"/>
    <property type="evidence" value="ECO:0007669"/>
    <property type="project" value="TreeGrafter"/>
</dbReference>
<gene>
    <name evidence="3" type="ORF">DV711_13595</name>
</gene>
<sequence>MQFDTLISALEVAAQGHGIALGRTSLVQDMLISGRLVAPMNLRVTTPEAFYLAFPPYQYLHPHAELFRSWLLEEAQQQRIKQQNAE</sequence>
<dbReference type="SUPFAM" id="SSF53850">
    <property type="entry name" value="Periplasmic binding protein-like II"/>
    <property type="match status" value="1"/>
</dbReference>
<dbReference type="GO" id="GO:0006351">
    <property type="term" value="P:DNA-templated transcription"/>
    <property type="evidence" value="ECO:0007669"/>
    <property type="project" value="TreeGrafter"/>
</dbReference>
<dbReference type="InterPro" id="IPR005119">
    <property type="entry name" value="LysR_subst-bd"/>
</dbReference>
<dbReference type="PANTHER" id="PTHR30537">
    <property type="entry name" value="HTH-TYPE TRANSCRIPTIONAL REGULATOR"/>
    <property type="match status" value="1"/>
</dbReference>
<name>A0A369WE20_9GAMM</name>
<dbReference type="Gene3D" id="3.40.190.10">
    <property type="entry name" value="Periplasmic binding protein-like II"/>
    <property type="match status" value="2"/>
</dbReference>
<dbReference type="EMBL" id="QQOH01000003">
    <property type="protein sequence ID" value="RDE19897.1"/>
    <property type="molecule type" value="Genomic_DNA"/>
</dbReference>
<dbReference type="OrthoDB" id="5526340at2"/>
<organism evidence="3 4">
    <name type="scientific">Motiliproteus coralliicola</name>
    <dbReference type="NCBI Taxonomy" id="2283196"/>
    <lineage>
        <taxon>Bacteria</taxon>
        <taxon>Pseudomonadati</taxon>
        <taxon>Pseudomonadota</taxon>
        <taxon>Gammaproteobacteria</taxon>
        <taxon>Oceanospirillales</taxon>
        <taxon>Oceanospirillaceae</taxon>
        <taxon>Motiliproteus</taxon>
    </lineage>
</organism>
<reference evidence="3 4" key="1">
    <citation type="submission" date="2018-07" db="EMBL/GenBank/DDBJ databases">
        <title>Motiliproteus coralliicola sp. nov., a bacterium isolated from Coral.</title>
        <authorList>
            <person name="Wang G."/>
        </authorList>
    </citation>
    <scope>NUCLEOTIDE SEQUENCE [LARGE SCALE GENOMIC DNA]</scope>
    <source>
        <strain evidence="3 4">C34</strain>
    </source>
</reference>
<evidence type="ECO:0000313" key="4">
    <source>
        <dbReference type="Proteomes" id="UP000253769"/>
    </source>
</evidence>